<organism evidence="2 3">
    <name type="scientific">Aerophobetes bacterium</name>
    <dbReference type="NCBI Taxonomy" id="2030807"/>
    <lineage>
        <taxon>Bacteria</taxon>
        <taxon>Candidatus Aerophobota</taxon>
    </lineage>
</organism>
<proteinExistence type="predicted"/>
<dbReference type="Pfam" id="PF01208">
    <property type="entry name" value="URO-D"/>
    <property type="match status" value="1"/>
</dbReference>
<reference evidence="2 3" key="1">
    <citation type="submission" date="2018-06" db="EMBL/GenBank/DDBJ databases">
        <title>Extensive metabolic versatility and redundancy in microbially diverse, dynamic hydrothermal sediments.</title>
        <authorList>
            <person name="Dombrowski N."/>
            <person name="Teske A."/>
            <person name="Baker B.J."/>
        </authorList>
    </citation>
    <scope>NUCLEOTIDE SEQUENCE [LARGE SCALE GENOMIC DNA]</scope>
    <source>
        <strain evidence="2">B47_G16</strain>
    </source>
</reference>
<dbReference type="Gene3D" id="3.20.20.210">
    <property type="match status" value="1"/>
</dbReference>
<evidence type="ECO:0000259" key="1">
    <source>
        <dbReference type="Pfam" id="PF01208"/>
    </source>
</evidence>
<gene>
    <name evidence="2" type="ORF">DRJ00_02920</name>
</gene>
<dbReference type="InterPro" id="IPR000257">
    <property type="entry name" value="Uroporphyrinogen_deCOase"/>
</dbReference>
<protein>
    <submittedName>
        <fullName evidence="2">Uroporphyrinogen-III decarboxylase-like protein</fullName>
    </submittedName>
</protein>
<sequence>MVKVPLKNPKPNFEEFKRVLMGQKKAERVHFVELFADPEVVSYILENLLGEKLVPWSSETKKDFLRQQINWWYRMGYDYIRVAIADELQFPGKARRTEDTAHLSRGRRNWVEEKEGMITCWEDFEKYPWPDADKVDYSLYEFVAANLPEGMKMMVCPSSGVLEISSEVLLGFEGMSYLLYEAPDLVEATFNRVGEIIYRFYENIVDLDGVEGFFQGDDMGFNTSTFLSPETLRKLVLPWHKRFAFLAHQHDKMYWLHCCGNVSAIMEDLIEDVKIDAFHSFQDAIMPVVEFKKRYGDRIATLGGVDMDKLCRLDEESLRRYVRDILEKCMPYRYALGSGNSIANYVPVKNYLIMLDEGLRWKDSSS</sequence>
<dbReference type="EMBL" id="QMPZ01000023">
    <property type="protein sequence ID" value="RLE09946.1"/>
    <property type="molecule type" value="Genomic_DNA"/>
</dbReference>
<feature type="domain" description="Uroporphyrinogen decarboxylase (URO-D)" evidence="1">
    <location>
        <begin position="171"/>
        <end position="356"/>
    </location>
</feature>
<dbReference type="SUPFAM" id="SSF51726">
    <property type="entry name" value="UROD/MetE-like"/>
    <property type="match status" value="1"/>
</dbReference>
<dbReference type="PANTHER" id="PTHR47099:SF1">
    <property type="entry name" value="METHYLCOBAMIDE:COM METHYLTRANSFERASE MTBA"/>
    <property type="match status" value="1"/>
</dbReference>
<dbReference type="GO" id="GO:0006779">
    <property type="term" value="P:porphyrin-containing compound biosynthetic process"/>
    <property type="evidence" value="ECO:0007669"/>
    <property type="project" value="InterPro"/>
</dbReference>
<evidence type="ECO:0000313" key="2">
    <source>
        <dbReference type="EMBL" id="RLE09946.1"/>
    </source>
</evidence>
<dbReference type="GO" id="GO:0004853">
    <property type="term" value="F:uroporphyrinogen decarboxylase activity"/>
    <property type="evidence" value="ECO:0007669"/>
    <property type="project" value="InterPro"/>
</dbReference>
<accession>A0A497E6J8</accession>
<name>A0A497E6J8_UNCAE</name>
<evidence type="ECO:0000313" key="3">
    <source>
        <dbReference type="Proteomes" id="UP000279422"/>
    </source>
</evidence>
<dbReference type="AlphaFoldDB" id="A0A497E6J8"/>
<dbReference type="InterPro" id="IPR038071">
    <property type="entry name" value="UROD/MetE-like_sf"/>
</dbReference>
<dbReference type="PANTHER" id="PTHR47099">
    <property type="entry name" value="METHYLCOBAMIDE:COM METHYLTRANSFERASE MTBA"/>
    <property type="match status" value="1"/>
</dbReference>
<dbReference type="InterPro" id="IPR052024">
    <property type="entry name" value="Methanogen_methyltrans"/>
</dbReference>
<dbReference type="Proteomes" id="UP000279422">
    <property type="component" value="Unassembled WGS sequence"/>
</dbReference>
<comment type="caution">
    <text evidence="2">The sequence shown here is derived from an EMBL/GenBank/DDBJ whole genome shotgun (WGS) entry which is preliminary data.</text>
</comment>